<dbReference type="PANTHER" id="PTHR11802:SF472">
    <property type="entry name" value="SERINE CARBOXYPEPTIDASE CPVL-RELATED"/>
    <property type="match status" value="1"/>
</dbReference>
<comment type="similarity">
    <text evidence="1 7">Belongs to the peptidase S10 family.</text>
</comment>
<dbReference type="InterPro" id="IPR001563">
    <property type="entry name" value="Peptidase_S10"/>
</dbReference>
<feature type="signal peptide" evidence="7">
    <location>
        <begin position="1"/>
        <end position="19"/>
    </location>
</feature>
<dbReference type="PROSITE" id="PS00560">
    <property type="entry name" value="CARBOXYPEPT_SER_HIS"/>
    <property type="match status" value="1"/>
</dbReference>
<keyword evidence="2 7" id="KW-0121">Carboxypeptidase</keyword>
<dbReference type="AlphaFoldDB" id="A0A9Q0N0H0"/>
<comment type="caution">
    <text evidence="8">The sequence shown here is derived from an EMBL/GenBank/DDBJ whole genome shotgun (WGS) entry which is preliminary data.</text>
</comment>
<dbReference type="Gene3D" id="3.40.50.1820">
    <property type="entry name" value="alpha/beta hydrolase"/>
    <property type="match status" value="1"/>
</dbReference>
<keyword evidence="5 7" id="KW-0378">Hydrolase</keyword>
<dbReference type="FunFam" id="3.40.50.1820:FF:000096">
    <property type="entry name" value="Carboxypeptidase vitellogenic-like"/>
    <property type="match status" value="1"/>
</dbReference>
<dbReference type="PRINTS" id="PR00724">
    <property type="entry name" value="CRBOXYPTASEC"/>
</dbReference>
<dbReference type="PANTHER" id="PTHR11802">
    <property type="entry name" value="SERINE PROTEASE FAMILY S10 SERINE CARBOXYPEPTIDASE"/>
    <property type="match status" value="1"/>
</dbReference>
<sequence>MKYLLLVSFLTALLGVVSTFNPYPRYKEYREVGDNGEALFLTPYIEKGQIDLAKKLAVVNHDEMKWLESYAGYLTVNKQFNSNIFFWFFPAQTQPSSAPVVLWLQGGPGASSMFGLFIENGPVFIDSDLKLQPREFSWHLDYNLLYIDSPVGTGYSFTEDEAGYAKNEVDVGRDLFETLRQFFTLFSELRKNSFYIAGESYAGKYIPALGHAIYNHSRSTDSEDKINLQGVAIGNGLTDPVNQMKYGDYLYQLGLIDTNGQKQFHEYEKLIVELINKGELGAANDAISELIATPTGSLFKNLTGFDTYYNYLITTGDDSDARMGEFVQQAETRKAIHVGNYTFHDSDGANKVAEYLNDDIMDSVKDWLIELLDNYKVLMYNGQLDILVGYPLTINYLKKLEFSAADEYKTAKRYIWKVDNDVAGYVKHAGNLTEVLVRNASHMVPRDQPKWALDMMLRMTTGKGFS</sequence>
<dbReference type="Pfam" id="PF00450">
    <property type="entry name" value="Peptidase_S10"/>
    <property type="match status" value="1"/>
</dbReference>
<dbReference type="SUPFAM" id="SSF53474">
    <property type="entry name" value="alpha/beta-Hydrolases"/>
    <property type="match status" value="1"/>
</dbReference>
<reference evidence="8" key="1">
    <citation type="submission" date="2022-07" db="EMBL/GenBank/DDBJ databases">
        <authorList>
            <person name="Trinca V."/>
            <person name="Uliana J.V.C."/>
            <person name="Torres T.T."/>
            <person name="Ward R.J."/>
            <person name="Monesi N."/>
        </authorList>
    </citation>
    <scope>NUCLEOTIDE SEQUENCE</scope>
    <source>
        <strain evidence="8">HSMRA1968</strain>
        <tissue evidence="8">Whole embryos</tissue>
    </source>
</reference>
<evidence type="ECO:0000256" key="5">
    <source>
        <dbReference type="ARBA" id="ARBA00022801"/>
    </source>
</evidence>
<dbReference type="InterPro" id="IPR029058">
    <property type="entry name" value="AB_hydrolase_fold"/>
</dbReference>
<dbReference type="GO" id="GO:0004185">
    <property type="term" value="F:serine-type carboxypeptidase activity"/>
    <property type="evidence" value="ECO:0007669"/>
    <property type="project" value="UniProtKB-UniRule"/>
</dbReference>
<feature type="chain" id="PRO_5040543964" description="Carboxypeptidase" evidence="7">
    <location>
        <begin position="20"/>
        <end position="466"/>
    </location>
</feature>
<keyword evidence="3 7" id="KW-0645">Protease</keyword>
<dbReference type="EC" id="3.4.16.-" evidence="7"/>
<keyword evidence="4 7" id="KW-0732">Signal</keyword>
<keyword evidence="6" id="KW-0325">Glycoprotein</keyword>
<dbReference type="EMBL" id="WJQU01000002">
    <property type="protein sequence ID" value="KAJ6640697.1"/>
    <property type="molecule type" value="Genomic_DNA"/>
</dbReference>
<dbReference type="PROSITE" id="PS00131">
    <property type="entry name" value="CARBOXYPEPT_SER_SER"/>
    <property type="match status" value="1"/>
</dbReference>
<dbReference type="OrthoDB" id="443318at2759"/>
<dbReference type="InterPro" id="IPR033124">
    <property type="entry name" value="Ser_caboxypep_his_AS"/>
</dbReference>
<evidence type="ECO:0000256" key="4">
    <source>
        <dbReference type="ARBA" id="ARBA00022729"/>
    </source>
</evidence>
<evidence type="ECO:0000313" key="9">
    <source>
        <dbReference type="Proteomes" id="UP001151699"/>
    </source>
</evidence>
<evidence type="ECO:0000256" key="3">
    <source>
        <dbReference type="ARBA" id="ARBA00022670"/>
    </source>
</evidence>
<evidence type="ECO:0000256" key="1">
    <source>
        <dbReference type="ARBA" id="ARBA00009431"/>
    </source>
</evidence>
<dbReference type="Proteomes" id="UP001151699">
    <property type="component" value="Chromosome B"/>
</dbReference>
<evidence type="ECO:0000256" key="7">
    <source>
        <dbReference type="RuleBase" id="RU361156"/>
    </source>
</evidence>
<keyword evidence="9" id="KW-1185">Reference proteome</keyword>
<organism evidence="8 9">
    <name type="scientific">Pseudolycoriella hygida</name>
    <dbReference type="NCBI Taxonomy" id="35572"/>
    <lineage>
        <taxon>Eukaryota</taxon>
        <taxon>Metazoa</taxon>
        <taxon>Ecdysozoa</taxon>
        <taxon>Arthropoda</taxon>
        <taxon>Hexapoda</taxon>
        <taxon>Insecta</taxon>
        <taxon>Pterygota</taxon>
        <taxon>Neoptera</taxon>
        <taxon>Endopterygota</taxon>
        <taxon>Diptera</taxon>
        <taxon>Nematocera</taxon>
        <taxon>Sciaroidea</taxon>
        <taxon>Sciaridae</taxon>
        <taxon>Pseudolycoriella</taxon>
    </lineage>
</organism>
<dbReference type="GO" id="GO:0006508">
    <property type="term" value="P:proteolysis"/>
    <property type="evidence" value="ECO:0007669"/>
    <property type="project" value="UniProtKB-KW"/>
</dbReference>
<gene>
    <name evidence="8" type="primary">VCP_3</name>
    <name evidence="8" type="ORF">Bhyg_05628</name>
</gene>
<evidence type="ECO:0000313" key="8">
    <source>
        <dbReference type="EMBL" id="KAJ6640697.1"/>
    </source>
</evidence>
<name>A0A9Q0N0H0_9DIPT</name>
<evidence type="ECO:0000256" key="6">
    <source>
        <dbReference type="ARBA" id="ARBA00023180"/>
    </source>
</evidence>
<evidence type="ECO:0000256" key="2">
    <source>
        <dbReference type="ARBA" id="ARBA00022645"/>
    </source>
</evidence>
<proteinExistence type="inferred from homology"/>
<dbReference type="InterPro" id="IPR018202">
    <property type="entry name" value="Ser_caboxypep_ser_AS"/>
</dbReference>
<accession>A0A9Q0N0H0</accession>
<protein>
    <recommendedName>
        <fullName evidence="7">Carboxypeptidase</fullName>
        <ecNumber evidence="7">3.4.16.-</ecNumber>
    </recommendedName>
</protein>